<dbReference type="EMBL" id="LGCM01000019">
    <property type="protein sequence ID" value="KPL87415.1"/>
    <property type="molecule type" value="Genomic_DNA"/>
</dbReference>
<dbReference type="OrthoDB" id="2625323at2"/>
<dbReference type="PROSITE" id="PS50075">
    <property type="entry name" value="CARRIER"/>
    <property type="match status" value="1"/>
</dbReference>
<evidence type="ECO:0000313" key="2">
    <source>
        <dbReference type="EMBL" id="GAP19757.1"/>
    </source>
</evidence>
<dbReference type="InterPro" id="IPR036736">
    <property type="entry name" value="ACP-like_sf"/>
</dbReference>
<dbReference type="InterPro" id="IPR009081">
    <property type="entry name" value="PP-bd_ACP"/>
</dbReference>
<organism evidence="2">
    <name type="scientific">Levilinea saccharolytica</name>
    <dbReference type="NCBI Taxonomy" id="229921"/>
    <lineage>
        <taxon>Bacteria</taxon>
        <taxon>Bacillati</taxon>
        <taxon>Chloroflexota</taxon>
        <taxon>Anaerolineae</taxon>
        <taxon>Anaerolineales</taxon>
        <taxon>Anaerolineaceae</taxon>
        <taxon>Levilinea</taxon>
    </lineage>
</organism>
<dbReference type="AlphaFoldDB" id="A0A0M8JQJ4"/>
<dbReference type="Pfam" id="PF00550">
    <property type="entry name" value="PP-binding"/>
    <property type="match status" value="1"/>
</dbReference>
<dbReference type="STRING" id="229921.ADN01_04400"/>
<protein>
    <submittedName>
        <fullName evidence="2">Phosphopantetheine attachment site</fullName>
    </submittedName>
</protein>
<dbReference type="Proteomes" id="UP000050501">
    <property type="component" value="Unassembled WGS sequence"/>
</dbReference>
<reference evidence="2" key="1">
    <citation type="journal article" date="2015" name="Genome Announc.">
        <title>Draft Genome Sequences of Anaerolinea thermolimosa IMO-1, Bellilinea caldifistulae GOMI-1, Leptolinea tardivitalis YMTK-2, Levilinea saccharolytica KIBI-1, Longilinea arvoryzae KOME-1, Previously Described as Members of the Class Anaerolineae (Chloroflexi).</title>
        <authorList>
            <person name="Matsuura N."/>
            <person name="Tourlousse M.D."/>
            <person name="Ohashi A."/>
            <person name="Hugenholtz P."/>
            <person name="Sekiguchi Y."/>
        </authorList>
    </citation>
    <scope>NUCLEOTIDE SEQUENCE</scope>
    <source>
        <strain evidence="2">KIBI-1</strain>
    </source>
</reference>
<dbReference type="EMBL" id="DF967975">
    <property type="protein sequence ID" value="GAP19757.1"/>
    <property type="molecule type" value="Genomic_DNA"/>
</dbReference>
<feature type="domain" description="Carrier" evidence="1">
    <location>
        <begin position="4"/>
        <end position="81"/>
    </location>
</feature>
<dbReference type="Gene3D" id="1.10.1200.10">
    <property type="entry name" value="ACP-like"/>
    <property type="match status" value="1"/>
</dbReference>
<proteinExistence type="predicted"/>
<name>A0A0M8JQJ4_9CHLR</name>
<dbReference type="RefSeq" id="WP_062420007.1">
    <property type="nucleotide sequence ID" value="NZ_BBXZ01000192.1"/>
</dbReference>
<accession>A0A0M8JQJ4</accession>
<reference evidence="3 4" key="2">
    <citation type="submission" date="2015-07" db="EMBL/GenBank/DDBJ databases">
        <title>Genome sequence of Levilinea saccharolytica DSM 16555.</title>
        <authorList>
            <person name="Hemp J."/>
            <person name="Ward L.M."/>
            <person name="Pace L.A."/>
            <person name="Fischer W.W."/>
        </authorList>
    </citation>
    <scope>NUCLEOTIDE SEQUENCE [LARGE SCALE GENOMIC DNA]</scope>
    <source>
        <strain evidence="3 4">KIBI-1</strain>
    </source>
</reference>
<keyword evidence="4" id="KW-1185">Reference proteome</keyword>
<evidence type="ECO:0000313" key="3">
    <source>
        <dbReference type="EMBL" id="KPL87415.1"/>
    </source>
</evidence>
<evidence type="ECO:0000313" key="4">
    <source>
        <dbReference type="Proteomes" id="UP000050501"/>
    </source>
</evidence>
<evidence type="ECO:0000259" key="1">
    <source>
        <dbReference type="PROSITE" id="PS50075"/>
    </source>
</evidence>
<gene>
    <name evidence="3" type="ORF">ADN01_04400</name>
    <name evidence="2" type="ORF">LSAC_03669</name>
</gene>
<dbReference type="SUPFAM" id="SSF47336">
    <property type="entry name" value="ACP-like"/>
    <property type="match status" value="1"/>
</dbReference>
<sequence length="81" mass="9164">MSDEMISQLADYIAKDILKQPKRSLRPDESLLKSGLIDSFHLVDLALFVEDTFNVHLDDSELNADSFDTLAALAELIQERQ</sequence>